<dbReference type="EMBL" id="PTIY01000003">
    <property type="protein sequence ID" value="PPK72618.1"/>
    <property type="molecule type" value="Genomic_DNA"/>
</dbReference>
<proteinExistence type="predicted"/>
<gene>
    <name evidence="1" type="ORF">B0F88_10351</name>
</gene>
<keyword evidence="2" id="KW-1185">Reference proteome</keyword>
<dbReference type="AlphaFoldDB" id="A0A2S6H556"/>
<dbReference type="Proteomes" id="UP000238071">
    <property type="component" value="Unassembled WGS sequence"/>
</dbReference>
<accession>A0A2S6H556</accession>
<evidence type="ECO:0000313" key="1">
    <source>
        <dbReference type="EMBL" id="PPK72618.1"/>
    </source>
</evidence>
<reference evidence="1 2" key="1">
    <citation type="submission" date="2018-02" db="EMBL/GenBank/DDBJ databases">
        <title>Subsurface microbial communities from deep shales in Ohio and West Virginia, USA.</title>
        <authorList>
            <person name="Wrighton K."/>
        </authorList>
    </citation>
    <scope>NUCLEOTIDE SEQUENCE [LARGE SCALE GENOMIC DNA]</scope>
    <source>
        <strain evidence="1 2">OWC-G53F</strain>
    </source>
</reference>
<organism evidence="1 2">
    <name type="scientific">Methylobacter tundripaludum</name>
    <dbReference type="NCBI Taxonomy" id="173365"/>
    <lineage>
        <taxon>Bacteria</taxon>
        <taxon>Pseudomonadati</taxon>
        <taxon>Pseudomonadota</taxon>
        <taxon>Gammaproteobacteria</taxon>
        <taxon>Methylococcales</taxon>
        <taxon>Methylococcaceae</taxon>
        <taxon>Methylobacter</taxon>
    </lineage>
</organism>
<protein>
    <submittedName>
        <fullName evidence="1">Uncharacterized protein</fullName>
    </submittedName>
</protein>
<sequence length="99" mass="11136">MCVKKYERAIIGFNAFCGGIFKVAIWSPDYSLVNGPIFYDSQEVCILNPVCDNVVSNLYNLSAGCFSFWAIQAINSICLNGSYNWLYGYLTINNVLRKV</sequence>
<comment type="caution">
    <text evidence="1">The sequence shown here is derived from an EMBL/GenBank/DDBJ whole genome shotgun (WGS) entry which is preliminary data.</text>
</comment>
<name>A0A2S6H556_9GAMM</name>
<evidence type="ECO:0000313" key="2">
    <source>
        <dbReference type="Proteomes" id="UP000238071"/>
    </source>
</evidence>